<dbReference type="InterPro" id="IPR004509">
    <property type="entry name" value="Competence_ComEA_HhH"/>
</dbReference>
<organism evidence="2 3">
    <name type="scientific">Sporosarcina ureae</name>
    <dbReference type="NCBI Taxonomy" id="1571"/>
    <lineage>
        <taxon>Bacteria</taxon>
        <taxon>Bacillati</taxon>
        <taxon>Bacillota</taxon>
        <taxon>Bacilli</taxon>
        <taxon>Bacillales</taxon>
        <taxon>Caryophanaceae</taxon>
        <taxon>Sporosarcina</taxon>
    </lineage>
</organism>
<gene>
    <name evidence="2" type="ORF">SporoS204_16245</name>
</gene>
<dbReference type="PANTHER" id="PTHR21180">
    <property type="entry name" value="ENDONUCLEASE/EXONUCLEASE/PHOSPHATASE FAMILY DOMAIN-CONTAINING PROTEIN 1"/>
    <property type="match status" value="1"/>
</dbReference>
<feature type="domain" description="Soluble ligand binding" evidence="1">
    <location>
        <begin position="66"/>
        <end position="116"/>
    </location>
</feature>
<accession>A0ABN4YYM0</accession>
<dbReference type="SUPFAM" id="SSF47781">
    <property type="entry name" value="RuvA domain 2-like"/>
    <property type="match status" value="1"/>
</dbReference>
<dbReference type="EMBL" id="CP015108">
    <property type="protein sequence ID" value="ARF15818.1"/>
    <property type="molecule type" value="Genomic_DNA"/>
</dbReference>
<evidence type="ECO:0000313" key="3">
    <source>
        <dbReference type="Proteomes" id="UP000192486"/>
    </source>
</evidence>
<proteinExistence type="predicted"/>
<dbReference type="Pfam" id="PF12836">
    <property type="entry name" value="HHH_3"/>
    <property type="match status" value="1"/>
</dbReference>
<sequence length="208" mass="22497">MIIPIAAFAVLSTVLFFPREQPDQLSEERGQSLFEPIESIETAEQNIEVEAPVELIAEAVTVAILVDVKGAVKHPGLYSMQDGDRLLDAVDKAGGYTEAADTRLLNHAQRLQDEYVVYVPVAGEEPPVYEQPATAASSSSDSSTSKVNINTANESDFQTLPGIGPSKAMAIVQYREEHGAFSQLDGIKNVSGIGDKTFEKLEPHIILN</sequence>
<dbReference type="Proteomes" id="UP000192486">
    <property type="component" value="Chromosome"/>
</dbReference>
<dbReference type="InterPro" id="IPR010994">
    <property type="entry name" value="RuvA_2-like"/>
</dbReference>
<protein>
    <submittedName>
        <fullName evidence="2">ComEA protein</fullName>
    </submittedName>
</protein>
<dbReference type="NCBIfam" id="TIGR00426">
    <property type="entry name" value="competence protein ComEA helix-hairpin-helix repeat region"/>
    <property type="match status" value="1"/>
</dbReference>
<reference evidence="2 3" key="1">
    <citation type="submission" date="2016-04" db="EMBL/GenBank/DDBJ databases">
        <title>Comparative Genomics and Epigenetics of Sporosarcina ureae.</title>
        <authorList>
            <person name="Oliver A.S."/>
            <person name="Cooper K.K."/>
        </authorList>
    </citation>
    <scope>NUCLEOTIDE SEQUENCE [LARGE SCALE GENOMIC DNA]</scope>
    <source>
        <strain evidence="2 3">S204</strain>
    </source>
</reference>
<dbReference type="InterPro" id="IPR019554">
    <property type="entry name" value="Soluble_ligand-bd"/>
</dbReference>
<dbReference type="PANTHER" id="PTHR21180:SF32">
    <property type="entry name" value="ENDONUCLEASE_EXONUCLEASE_PHOSPHATASE FAMILY DOMAIN-CONTAINING PROTEIN 1"/>
    <property type="match status" value="1"/>
</dbReference>
<dbReference type="Gene3D" id="1.10.150.280">
    <property type="entry name" value="AF1531-like domain"/>
    <property type="match status" value="1"/>
</dbReference>
<evidence type="ECO:0000313" key="2">
    <source>
        <dbReference type="EMBL" id="ARF15818.1"/>
    </source>
</evidence>
<keyword evidence="3" id="KW-1185">Reference proteome</keyword>
<dbReference type="Gene3D" id="3.10.560.10">
    <property type="entry name" value="Outer membrane lipoprotein wza domain like"/>
    <property type="match status" value="1"/>
</dbReference>
<evidence type="ECO:0000259" key="1">
    <source>
        <dbReference type="Pfam" id="PF10531"/>
    </source>
</evidence>
<name>A0ABN4YYM0_SPOUR</name>
<dbReference type="InterPro" id="IPR051675">
    <property type="entry name" value="Endo/Exo/Phosphatase_dom_1"/>
</dbReference>
<dbReference type="Pfam" id="PF10531">
    <property type="entry name" value="SLBB"/>
    <property type="match status" value="1"/>
</dbReference>